<dbReference type="GO" id="GO:0071973">
    <property type="term" value="P:bacterial-type flagellum-dependent cell motility"/>
    <property type="evidence" value="ECO:0007669"/>
    <property type="project" value="InterPro"/>
</dbReference>
<dbReference type="Gene3D" id="1.20.1330.10">
    <property type="entry name" value="f41 fragment of flagellin, N-terminal domain"/>
    <property type="match status" value="1"/>
</dbReference>
<proteinExistence type="predicted"/>
<keyword evidence="2" id="KW-0282">Flagellum</keyword>
<dbReference type="PANTHER" id="PTHR42792">
    <property type="entry name" value="FLAGELLIN"/>
    <property type="match status" value="1"/>
</dbReference>
<reference evidence="2 3" key="1">
    <citation type="journal article" date="2018" name="ISME J.">
        <title>A methanotrophic archaeon couples anaerobic oxidation of methane to Fe(III) reduction.</title>
        <authorList>
            <person name="Cai C."/>
            <person name="Leu A.O."/>
            <person name="Xie G.J."/>
            <person name="Guo J."/>
            <person name="Feng Y."/>
            <person name="Zhao J.X."/>
            <person name="Tyson G.W."/>
            <person name="Yuan Z."/>
            <person name="Hu S."/>
        </authorList>
    </citation>
    <scope>NUCLEOTIDE SEQUENCE [LARGE SCALE GENOMIC DNA]</scope>
    <source>
        <strain evidence="2">FeB_12</strain>
    </source>
</reference>
<evidence type="ECO:0000259" key="1">
    <source>
        <dbReference type="Pfam" id="PF00669"/>
    </source>
</evidence>
<gene>
    <name evidence="2" type="primary">flgL</name>
    <name evidence="2" type="ORF">C3F09_08805</name>
</gene>
<dbReference type="Proteomes" id="UP000250918">
    <property type="component" value="Unassembled WGS sequence"/>
</dbReference>
<accession>A0A855WYI8</accession>
<dbReference type="Pfam" id="PF00669">
    <property type="entry name" value="Flagellin_N"/>
    <property type="match status" value="1"/>
</dbReference>
<dbReference type="SUPFAM" id="SSF64518">
    <property type="entry name" value="Phase 1 flagellin"/>
    <property type="match status" value="1"/>
</dbReference>
<organism evidence="2 3">
    <name type="scientific">candidate division GN15 bacterium</name>
    <dbReference type="NCBI Taxonomy" id="2072418"/>
    <lineage>
        <taxon>Bacteria</taxon>
        <taxon>candidate division GN15</taxon>
    </lineage>
</organism>
<evidence type="ECO:0000313" key="2">
    <source>
        <dbReference type="EMBL" id="PWB70667.1"/>
    </source>
</evidence>
<dbReference type="EMBL" id="PQAP01000138">
    <property type="protein sequence ID" value="PWB70667.1"/>
    <property type="molecule type" value="Genomic_DNA"/>
</dbReference>
<comment type="caution">
    <text evidence="2">The sequence shown here is derived from an EMBL/GenBank/DDBJ whole genome shotgun (WGS) entry which is preliminary data.</text>
</comment>
<dbReference type="AlphaFoldDB" id="A0A855WYI8"/>
<keyword evidence="2" id="KW-0969">Cilium</keyword>
<dbReference type="InterPro" id="IPR013384">
    <property type="entry name" value="Flagell_FlgL"/>
</dbReference>
<sequence>MMRITNGMITGQTVFNLKRSLSRFMDLETNMSTGRRINQPSDDPTGTVRDLDYRTQLSNIAQFRKNISVAQNWTQNYDSITAQLKDYVSSAKEIAVAMADGTYDDLARTASAADVQSLFDQIVSLANNELEGRRIFGGFQTKTKPFSVSAGGVTYFGDTGAIEFDIESGQRTTINLNGQEVFLKQLSTLGGEADLDVALTSGTLLTDLNAGSGIDLTTGTFTITDRNLGVVATVDLNA</sequence>
<protein>
    <submittedName>
        <fullName evidence="2">Flagellar hook-associated protein 3</fullName>
    </submittedName>
</protein>
<dbReference type="InterPro" id="IPR001029">
    <property type="entry name" value="Flagellin_N"/>
</dbReference>
<evidence type="ECO:0000313" key="3">
    <source>
        <dbReference type="Proteomes" id="UP000250918"/>
    </source>
</evidence>
<dbReference type="PANTHER" id="PTHR42792:SF1">
    <property type="entry name" value="FLAGELLAR HOOK-ASSOCIATED PROTEIN 3"/>
    <property type="match status" value="1"/>
</dbReference>
<dbReference type="GO" id="GO:0009424">
    <property type="term" value="C:bacterial-type flagellum hook"/>
    <property type="evidence" value="ECO:0007669"/>
    <property type="project" value="InterPro"/>
</dbReference>
<dbReference type="NCBIfam" id="TIGR02550">
    <property type="entry name" value="flagell_flgL"/>
    <property type="match status" value="1"/>
</dbReference>
<name>A0A855WYI8_9BACT</name>
<feature type="domain" description="Flagellin N-terminal" evidence="1">
    <location>
        <begin position="8"/>
        <end position="140"/>
    </location>
</feature>
<keyword evidence="2" id="KW-0966">Cell projection</keyword>
<dbReference type="InterPro" id="IPR001492">
    <property type="entry name" value="Flagellin"/>
</dbReference>
<dbReference type="GO" id="GO:0005198">
    <property type="term" value="F:structural molecule activity"/>
    <property type="evidence" value="ECO:0007669"/>
    <property type="project" value="InterPro"/>
</dbReference>
<feature type="non-terminal residue" evidence="2">
    <location>
        <position position="238"/>
    </location>
</feature>